<evidence type="ECO:0000256" key="5">
    <source>
        <dbReference type="ARBA" id="ARBA00023098"/>
    </source>
</evidence>
<keyword evidence="2" id="KW-0732">Signal</keyword>
<evidence type="ECO:0000256" key="1">
    <source>
        <dbReference type="ARBA" id="ARBA00010701"/>
    </source>
</evidence>
<dbReference type="EMBL" id="FNXT01001272">
    <property type="protein sequence ID" value="SZX77023.1"/>
    <property type="molecule type" value="Genomic_DNA"/>
</dbReference>
<feature type="active site" description="Nucleophile" evidence="8">
    <location>
        <position position="137"/>
    </location>
</feature>
<dbReference type="GO" id="GO:0016788">
    <property type="term" value="F:hydrolase activity, acting on ester bonds"/>
    <property type="evidence" value="ECO:0007669"/>
    <property type="project" value="InterPro"/>
</dbReference>
<keyword evidence="5" id="KW-0443">Lipid metabolism</keyword>
<dbReference type="InterPro" id="IPR029058">
    <property type="entry name" value="AB_hydrolase_fold"/>
</dbReference>
<accession>A0A383WIF3</accession>
<dbReference type="PANTHER" id="PTHR11005">
    <property type="entry name" value="LYSOSOMAL ACID LIPASE-RELATED"/>
    <property type="match status" value="1"/>
</dbReference>
<dbReference type="PIRSF" id="PIRSF000862">
    <property type="entry name" value="Steryl_ester_lip"/>
    <property type="match status" value="1"/>
</dbReference>
<dbReference type="AlphaFoldDB" id="A0A383WIF3"/>
<evidence type="ECO:0000259" key="9">
    <source>
        <dbReference type="Pfam" id="PF04083"/>
    </source>
</evidence>
<dbReference type="FunFam" id="3.40.50.1820:FF:000057">
    <property type="entry name" value="Lipase"/>
    <property type="match status" value="1"/>
</dbReference>
<gene>
    <name evidence="10" type="ORF">BQ4739_LOCUS17384</name>
</gene>
<reference evidence="10 11" key="1">
    <citation type="submission" date="2016-10" db="EMBL/GenBank/DDBJ databases">
        <authorList>
            <person name="Cai Z."/>
        </authorList>
    </citation>
    <scope>NUCLEOTIDE SEQUENCE [LARGE SCALE GENOMIC DNA]</scope>
</reference>
<dbReference type="Proteomes" id="UP000256970">
    <property type="component" value="Unassembled WGS sequence"/>
</dbReference>
<feature type="domain" description="Partial AB-hydrolase lipase" evidence="9">
    <location>
        <begin position="7"/>
        <end position="59"/>
    </location>
</feature>
<evidence type="ECO:0000313" key="10">
    <source>
        <dbReference type="EMBL" id="SZX77023.1"/>
    </source>
</evidence>
<dbReference type="InterPro" id="IPR006693">
    <property type="entry name" value="AB_hydrolase_lipase"/>
</dbReference>
<evidence type="ECO:0000256" key="8">
    <source>
        <dbReference type="PIRSR" id="PIRSR000862-1"/>
    </source>
</evidence>
<dbReference type="Gene3D" id="3.40.50.1820">
    <property type="entry name" value="alpha/beta hydrolase"/>
    <property type="match status" value="1"/>
</dbReference>
<keyword evidence="4 7" id="KW-0442">Lipid degradation</keyword>
<dbReference type="InterPro" id="IPR025483">
    <property type="entry name" value="Lipase_euk"/>
</dbReference>
<name>A0A383WIF3_TETOB</name>
<evidence type="ECO:0000313" key="11">
    <source>
        <dbReference type="Proteomes" id="UP000256970"/>
    </source>
</evidence>
<evidence type="ECO:0000256" key="7">
    <source>
        <dbReference type="PIRNR" id="PIRNR000862"/>
    </source>
</evidence>
<feature type="active site" description="Charge relay system" evidence="8">
    <location>
        <position position="319"/>
    </location>
</feature>
<dbReference type="Pfam" id="PF04083">
    <property type="entry name" value="Abhydro_lipase"/>
    <property type="match status" value="1"/>
</dbReference>
<evidence type="ECO:0000256" key="3">
    <source>
        <dbReference type="ARBA" id="ARBA00022801"/>
    </source>
</evidence>
<comment type="similarity">
    <text evidence="1 7">Belongs to the AB hydrolase superfamily. Lipase family.</text>
</comment>
<dbReference type="STRING" id="3088.A0A383WIF3"/>
<keyword evidence="3 7" id="KW-0378">Hydrolase</keyword>
<keyword evidence="11" id="KW-1185">Reference proteome</keyword>
<dbReference type="SUPFAM" id="SSF53474">
    <property type="entry name" value="alpha/beta-Hydrolases"/>
    <property type="match status" value="1"/>
</dbReference>
<evidence type="ECO:0000256" key="2">
    <source>
        <dbReference type="ARBA" id="ARBA00022729"/>
    </source>
</evidence>
<evidence type="ECO:0000256" key="6">
    <source>
        <dbReference type="ARBA" id="ARBA00023180"/>
    </source>
</evidence>
<protein>
    <recommendedName>
        <fullName evidence="7">Lipase</fullName>
    </recommendedName>
</protein>
<keyword evidence="6" id="KW-0325">Glycoprotein</keyword>
<feature type="active site" description="Charge relay system" evidence="8">
    <location>
        <position position="350"/>
    </location>
</feature>
<proteinExistence type="inferred from homology"/>
<sequence length="375" mass="43201">MEDMVPEGYPIEKHRVNTEDGWVLNMYRIPHGKYRNNKPGPRPVVLLHHGITLSSACWTLLNANESTAYILADAGFDVWMANTRSNTFSRGNYKHSYRDQEYWYHSMDEYALIDLPAQINTALAKTGAPKLAVVGHSQGCSLVYAMLSVMPEMNDKVSVVAHLGAVVFLDFFRAPVLKAFAEVRNDKFFYNSWLGEFLWYRLLAPYVKTCTEYIWSELCMSTLNIMFYGPSAFISPDDNPVIFQTWPASVSGRNMAHWAQMLTDGQLRFLRFDHGTNCSHRNRPYDETCNQQRYGSLQPPEYDLSQITAPQYLFAAEMDVMATNEDAAEQKRRLRPEAFAGETIYQNYAHMDFVWDRNARHAVDLVDLLYRYAPQ</sequence>
<evidence type="ECO:0000256" key="4">
    <source>
        <dbReference type="ARBA" id="ARBA00022963"/>
    </source>
</evidence>
<organism evidence="10 11">
    <name type="scientific">Tetradesmus obliquus</name>
    <name type="common">Green alga</name>
    <name type="synonym">Acutodesmus obliquus</name>
    <dbReference type="NCBI Taxonomy" id="3088"/>
    <lineage>
        <taxon>Eukaryota</taxon>
        <taxon>Viridiplantae</taxon>
        <taxon>Chlorophyta</taxon>
        <taxon>core chlorophytes</taxon>
        <taxon>Chlorophyceae</taxon>
        <taxon>CS clade</taxon>
        <taxon>Sphaeropleales</taxon>
        <taxon>Scenedesmaceae</taxon>
        <taxon>Tetradesmus</taxon>
    </lineage>
</organism>
<dbReference type="GO" id="GO:0016042">
    <property type="term" value="P:lipid catabolic process"/>
    <property type="evidence" value="ECO:0007669"/>
    <property type="project" value="UniProtKB-KW"/>
</dbReference>